<dbReference type="CDD" id="cd00833">
    <property type="entry name" value="PKS"/>
    <property type="match status" value="1"/>
</dbReference>
<dbReference type="SUPFAM" id="SSF51735">
    <property type="entry name" value="NAD(P)-binding Rossmann-fold domains"/>
    <property type="match status" value="2"/>
</dbReference>
<dbReference type="CDD" id="cd05195">
    <property type="entry name" value="enoyl_red"/>
    <property type="match status" value="1"/>
</dbReference>
<dbReference type="GO" id="GO:0006633">
    <property type="term" value="P:fatty acid biosynthetic process"/>
    <property type="evidence" value="ECO:0007669"/>
    <property type="project" value="TreeGrafter"/>
</dbReference>
<comment type="caution">
    <text evidence="11">The sequence shown here is derived from an EMBL/GenBank/DDBJ whole genome shotgun (WGS) entry which is preliminary data.</text>
</comment>
<dbReference type="GO" id="GO:0016491">
    <property type="term" value="F:oxidoreductase activity"/>
    <property type="evidence" value="ECO:0007669"/>
    <property type="project" value="UniProtKB-KW"/>
</dbReference>
<evidence type="ECO:0000313" key="11">
    <source>
        <dbReference type="EMBL" id="KAK4039536.1"/>
    </source>
</evidence>
<dbReference type="Pfam" id="PF02801">
    <property type="entry name" value="Ketoacyl-synt_C"/>
    <property type="match status" value="1"/>
</dbReference>
<keyword evidence="2" id="KW-0597">Phosphoprotein</keyword>
<dbReference type="InterPro" id="IPR020841">
    <property type="entry name" value="PKS_Beta-ketoAc_synthase_dom"/>
</dbReference>
<dbReference type="InterPro" id="IPR032821">
    <property type="entry name" value="PKS_assoc"/>
</dbReference>
<evidence type="ECO:0000256" key="3">
    <source>
        <dbReference type="ARBA" id="ARBA00022679"/>
    </source>
</evidence>
<dbReference type="Pfam" id="PF23297">
    <property type="entry name" value="ACP_SdgA_C"/>
    <property type="match status" value="1"/>
</dbReference>
<dbReference type="Proteomes" id="UP001303115">
    <property type="component" value="Unassembled WGS sequence"/>
</dbReference>
<keyword evidence="12" id="KW-1185">Reference proteome</keyword>
<dbReference type="InterPro" id="IPR001227">
    <property type="entry name" value="Ac_transferase_dom_sf"/>
</dbReference>
<name>A0AAN6PEQ2_9PEZI</name>
<feature type="region of interest" description="N-terminal hotdog fold" evidence="6">
    <location>
        <begin position="965"/>
        <end position="1096"/>
    </location>
</feature>
<dbReference type="InterPro" id="IPR049900">
    <property type="entry name" value="PKS_mFAS_DH"/>
</dbReference>
<dbReference type="Pfam" id="PF08659">
    <property type="entry name" value="KR"/>
    <property type="match status" value="1"/>
</dbReference>
<dbReference type="InterPro" id="IPR014030">
    <property type="entry name" value="Ketoacyl_synth_N"/>
</dbReference>
<dbReference type="SMART" id="SM00825">
    <property type="entry name" value="PKS_KS"/>
    <property type="match status" value="1"/>
</dbReference>
<dbReference type="FunFam" id="3.40.50.720:FF:000209">
    <property type="entry name" value="Polyketide synthase Pks12"/>
    <property type="match status" value="1"/>
</dbReference>
<dbReference type="Pfam" id="PF00109">
    <property type="entry name" value="ketoacyl-synt"/>
    <property type="match status" value="2"/>
</dbReference>
<dbReference type="SMART" id="SM00829">
    <property type="entry name" value="PKS_ER"/>
    <property type="match status" value="1"/>
</dbReference>
<dbReference type="InterPro" id="IPR013154">
    <property type="entry name" value="ADH-like_N"/>
</dbReference>
<dbReference type="SUPFAM" id="SSF53901">
    <property type="entry name" value="Thiolase-like"/>
    <property type="match status" value="1"/>
</dbReference>
<evidence type="ECO:0000313" key="12">
    <source>
        <dbReference type="Proteomes" id="UP001303115"/>
    </source>
</evidence>
<dbReference type="InterPro" id="IPR014031">
    <property type="entry name" value="Ketoacyl_synth_C"/>
</dbReference>
<feature type="domain" description="Ketosynthase family 3 (KS3)" evidence="9">
    <location>
        <begin position="79"/>
        <end position="471"/>
    </location>
</feature>
<dbReference type="SMART" id="SM00822">
    <property type="entry name" value="PKS_KR"/>
    <property type="match status" value="1"/>
</dbReference>
<accession>A0AAN6PEQ2</accession>
<feature type="compositionally biased region" description="Polar residues" evidence="7">
    <location>
        <begin position="33"/>
        <end position="63"/>
    </location>
</feature>
<dbReference type="Gene3D" id="1.10.1200.10">
    <property type="entry name" value="ACP-like"/>
    <property type="match status" value="1"/>
</dbReference>
<evidence type="ECO:0000256" key="1">
    <source>
        <dbReference type="ARBA" id="ARBA00022450"/>
    </source>
</evidence>
<proteinExistence type="predicted"/>
<dbReference type="Gene3D" id="3.40.366.10">
    <property type="entry name" value="Malonyl-Coenzyme A Acyl Carrier Protein, domain 2"/>
    <property type="match status" value="1"/>
</dbReference>
<dbReference type="PROSITE" id="PS52004">
    <property type="entry name" value="KS3_2"/>
    <property type="match status" value="1"/>
</dbReference>
<dbReference type="InterPro" id="IPR020843">
    <property type="entry name" value="ER"/>
</dbReference>
<dbReference type="PANTHER" id="PTHR43775:SF13">
    <property type="entry name" value="POLYKETIDE SYNTHASE 1"/>
    <property type="match status" value="1"/>
</dbReference>
<dbReference type="GO" id="GO:0044550">
    <property type="term" value="P:secondary metabolite biosynthetic process"/>
    <property type="evidence" value="ECO:0007669"/>
    <property type="project" value="TreeGrafter"/>
</dbReference>
<dbReference type="SUPFAM" id="SSF50129">
    <property type="entry name" value="GroES-like"/>
    <property type="match status" value="1"/>
</dbReference>
<evidence type="ECO:0000256" key="4">
    <source>
        <dbReference type="ARBA" id="ARBA00023002"/>
    </source>
</evidence>
<dbReference type="InterPro" id="IPR049551">
    <property type="entry name" value="PKS_DH_C"/>
</dbReference>
<keyword evidence="3" id="KW-0808">Transferase</keyword>
<dbReference type="InterPro" id="IPR016036">
    <property type="entry name" value="Malonyl_transacylase_ACP-bd"/>
</dbReference>
<evidence type="ECO:0000256" key="6">
    <source>
        <dbReference type="PROSITE-ProRule" id="PRU01363"/>
    </source>
</evidence>
<dbReference type="InterPro" id="IPR057326">
    <property type="entry name" value="KR_dom"/>
</dbReference>
<evidence type="ECO:0000259" key="10">
    <source>
        <dbReference type="PROSITE" id="PS52019"/>
    </source>
</evidence>
<feature type="domain" description="PKS/mFAS DH" evidence="10">
    <location>
        <begin position="965"/>
        <end position="1284"/>
    </location>
</feature>
<dbReference type="Pfam" id="PF16197">
    <property type="entry name" value="KAsynt_C_assoc"/>
    <property type="match status" value="1"/>
</dbReference>
<feature type="region of interest" description="Disordered" evidence="7">
    <location>
        <begin position="1"/>
        <end position="63"/>
    </location>
</feature>
<comment type="caution">
    <text evidence="6">Lacks conserved residue(s) required for the propagation of feature annotation.</text>
</comment>
<evidence type="ECO:0000259" key="8">
    <source>
        <dbReference type="PROSITE" id="PS50075"/>
    </source>
</evidence>
<dbReference type="SUPFAM" id="SSF55048">
    <property type="entry name" value="Probable ACP-binding domain of malonyl-CoA ACP transacylase"/>
    <property type="match status" value="1"/>
</dbReference>
<evidence type="ECO:0000256" key="2">
    <source>
        <dbReference type="ARBA" id="ARBA00022553"/>
    </source>
</evidence>
<dbReference type="InterPro" id="IPR049552">
    <property type="entry name" value="PKS_DH_N"/>
</dbReference>
<dbReference type="PANTHER" id="PTHR43775">
    <property type="entry name" value="FATTY ACID SYNTHASE"/>
    <property type="match status" value="1"/>
</dbReference>
<dbReference type="InterPro" id="IPR020806">
    <property type="entry name" value="PKS_PP-bd"/>
</dbReference>
<dbReference type="SUPFAM" id="SSF52151">
    <property type="entry name" value="FabD/lysophospholipase-like"/>
    <property type="match status" value="1"/>
</dbReference>
<dbReference type="PROSITE" id="PS52019">
    <property type="entry name" value="PKS_MFAS_DH"/>
    <property type="match status" value="1"/>
</dbReference>
<dbReference type="SMART" id="SM00827">
    <property type="entry name" value="PKS_AT"/>
    <property type="match status" value="1"/>
</dbReference>
<dbReference type="InterPro" id="IPR009081">
    <property type="entry name" value="PP-bd_ACP"/>
</dbReference>
<sequence length="2226" mass="240950">MAPIAVTPDNSSTASPSGESVSGFFHVNGHANGHTNGHSNGYTNGYTNGHSNGHSNGATNGFSNGANGAPEGFSNPYKLMPVAIVGMACRMPGNVATPAEFWELCTRARSGWTEIPKERFDNARFHHPNPGKGGTLNPVGGNFLNVDLAAFDAPFFGLTEKEAISMDPQQRLLLECTFEALENAGIPKHNIVGKNVGVFVGGSFPEYESHLFRDSDTIPMHQATGDMVAVHLACQSLRAGETSCALVGACHLNMLPEFWVSFSTCRLLSDTGRSFAFDDRGTGFGRGEGCGMLVLKPLDQAIRDNDTIRAVIAGTGLNQDGKTPGITMPNGAAQEALMRQVYGNAGLDPSACGFVEAHGTGTRVGDPIEATAIRNVLGLKRTARDPLWMGSVKSNIGHLEGIAGIIKAALMLERGFILPNYDFKQPNPKIPWQEWNIKVPVGQRPWPRGKKYISVNNFGFGGTNGHVVLEAAPFRKQKATPVADDDTPDNTGQGRKLYVVTANDKAALAQVMKNIVIYLEQRPEIFQKDLLGNLAYTLGQRRSLLQCRAAIPALNSFELIEAINGEKYTSGKETEPLRIGFILTGQGAQWYAMGRELYEQYPIFTQSIQRADQCLAENGAEWSLIDELGRNAKDSQISEAHISQPSCTAIQLALIDLLRSWGVRPTAVAGHSSGEIAAAYAAEIIDFESAMSIAYHRGRLIPILKLRHPELRGRMMAVGGSKNEFLPILDSLKEKEARIACYNSPSSLTISGDEPAIAELEAICEEKKLFNRRLVVDVAYHSHHMNLVAKEYRASLAHLRPPVPTDIRFHSSLYGHLVDGTELQSNYWVDNLTCAVRFSEALQSMLEPTGEHKHGVNMLVELGPHSGLQGPIKQVLKEIGGGAPKIPYASALVRKRDAVETALELAANLFSRGANLDFGAINFPTPTKPLVLLTDLPRYPWNYSSKYWQESRMTKMHKHAPGGRSDILGTLANYSNDLEPTWRNIVRLDDLPWLRHHKIQSLTIFPMAGFIAMALEAAAQRAAARDTSFNRFELKEVSITKPLVIPDNDTEVTITLRPRQEASIGTWDEFRICSWSSDQGWTEHCVGLIAAREADENDVDGARQARDTEARLRSALAGTGRPDAASVTPSVMYDNLTELGVAYGSLFQGVTSCHASDTHAVGDIVVPDVAKEMPNGYLTNALIQPAFLESLIEMYWPIIGAGRRAVSTIYLASSVDRVTVSLGVERFTKGPGSTLRAVCEGRIPMGTPKPTKVSMAAVAGDGSLETIISIEGLTISPILDGETETNLKAARDLCYKLEWDPVLQVDDENQHFSGDTEIVIVHEDSNFQSLVAMCLANALEQATGRLPDFGALDAIDAAGKICVFLNELHQPYLATLTPDQFESLQKLLTSVEGVLWVVRGAYDKSANPDANMITGLSRTIRSETAMKFATLDLDAESQLPELDTVDAIMKVFGSVFGPGSSAAEEMEFMERAGKFFTPRIVHDLEMNEYVHKQTNPSVPEPTPFGEDNRALRMEMSAPGALDTLHFVDDSAVEQPLAADEIEFEVKAIGLNFKDGMAAKGLIPLASSGIEASGVVTAVGAKVAGFQAGDRVAAFTQGAFATRTRTRASFAFKLPKDITFEAAAGLPLAYATAYYGLVELGRLAEGETVLVHSAAGAVGQAAICVAQMAGAEVFATVGNAEKKELLLNEYGLEEDHIFYSRNGSFGDAIRRATQDQGIDVILNFLTGDGIRESWKCLNKFGRFIEIGKRENGSKTRLEVDSIDSNASFMSLDVFTLIAERPKTVKRLLADVAQLLKYGKIRPVTPITRFSVSDVETALKTQQAGKTMGKLVVVPSATDIVKAAKSGRAKPLLRPDATYILVGGTGGLGRSMTRWMVAKGARTIVLVSRSGSVTGRVKELVEELGAVGANIVVRPCNVVNEVEVDELINYGLADLPPIRGVVHGTMVLRDVLFEKMTWEEYNQVIEGKVRGGWNFHHALANAPLDFFVAISSAAGAVGNRGQAAYSAANCFLNALVQHRLAQGLPGSSLDLTAVSDSGYLAEDLEKAAEVARNLGSDSICESEVLALLNAAIDGTMASTCNSHTITGMRITATMRPFWTEDAKFKAMRIAAEEAASKDASLNAVVSFNAALKAAKTRAEAEDVVCRGLVDRIASVLMMEPEDLDITRSLSHYPLDSLVAIEIRNFITREFEANLQVLELLSSGSIQTLAKGVCTKSKLVPDSLGESTW</sequence>
<dbReference type="Gene3D" id="3.40.50.720">
    <property type="entry name" value="NAD(P)-binding Rossmann-like Domain"/>
    <property type="match status" value="2"/>
</dbReference>
<dbReference type="Pfam" id="PF14765">
    <property type="entry name" value="PS-DH"/>
    <property type="match status" value="1"/>
</dbReference>
<dbReference type="Pfam" id="PF00698">
    <property type="entry name" value="Acyl_transf_1"/>
    <property type="match status" value="1"/>
</dbReference>
<dbReference type="InterPro" id="IPR016035">
    <property type="entry name" value="Acyl_Trfase/lysoPLipase"/>
</dbReference>
<dbReference type="GO" id="GO:1901336">
    <property type="term" value="P:lactone biosynthetic process"/>
    <property type="evidence" value="ECO:0007669"/>
    <property type="project" value="UniProtKB-ARBA"/>
</dbReference>
<gene>
    <name evidence="11" type="ORF">C8A01DRAFT_16485</name>
</gene>
<feature type="region of interest" description="C-terminal hotdog fold" evidence="6">
    <location>
        <begin position="1117"/>
        <end position="1284"/>
    </location>
</feature>
<dbReference type="InterPro" id="IPR013968">
    <property type="entry name" value="PKS_KR"/>
</dbReference>
<dbReference type="SMART" id="SM00826">
    <property type="entry name" value="PKS_DH"/>
    <property type="match status" value="1"/>
</dbReference>
<evidence type="ECO:0008006" key="13">
    <source>
        <dbReference type="Google" id="ProtNLM"/>
    </source>
</evidence>
<reference evidence="12" key="1">
    <citation type="journal article" date="2023" name="Mol. Phylogenet. Evol.">
        <title>Genome-scale phylogeny and comparative genomics of the fungal order Sordariales.</title>
        <authorList>
            <person name="Hensen N."/>
            <person name="Bonometti L."/>
            <person name="Westerberg I."/>
            <person name="Brannstrom I.O."/>
            <person name="Guillou S."/>
            <person name="Cros-Aarteil S."/>
            <person name="Calhoun S."/>
            <person name="Haridas S."/>
            <person name="Kuo A."/>
            <person name="Mondo S."/>
            <person name="Pangilinan J."/>
            <person name="Riley R."/>
            <person name="LaButti K."/>
            <person name="Andreopoulos B."/>
            <person name="Lipzen A."/>
            <person name="Chen C."/>
            <person name="Yan M."/>
            <person name="Daum C."/>
            <person name="Ng V."/>
            <person name="Clum A."/>
            <person name="Steindorff A."/>
            <person name="Ohm R.A."/>
            <person name="Martin F."/>
            <person name="Silar P."/>
            <person name="Natvig D.O."/>
            <person name="Lalanne C."/>
            <person name="Gautier V."/>
            <person name="Ament-Velasquez S.L."/>
            <person name="Kruys A."/>
            <person name="Hutchinson M.I."/>
            <person name="Powell A.J."/>
            <person name="Barry K."/>
            <person name="Miller A.N."/>
            <person name="Grigoriev I.V."/>
            <person name="Debuchy R."/>
            <person name="Gladieux P."/>
            <person name="Hiltunen Thoren M."/>
            <person name="Johannesson H."/>
        </authorList>
    </citation>
    <scope>NUCLEOTIDE SEQUENCE [LARGE SCALE GENOMIC DNA]</scope>
    <source>
        <strain evidence="12">CBS 284.82</strain>
    </source>
</reference>
<evidence type="ECO:0000259" key="9">
    <source>
        <dbReference type="PROSITE" id="PS52004"/>
    </source>
</evidence>
<dbReference type="Gene3D" id="3.90.180.10">
    <property type="entry name" value="Medium-chain alcohol dehydrogenases, catalytic domain"/>
    <property type="match status" value="1"/>
</dbReference>
<dbReference type="GO" id="GO:0031177">
    <property type="term" value="F:phosphopantetheine binding"/>
    <property type="evidence" value="ECO:0007669"/>
    <property type="project" value="InterPro"/>
</dbReference>
<dbReference type="InterPro" id="IPR056501">
    <property type="entry name" value="NAD-bd_HRPKS_sdrA"/>
</dbReference>
<keyword evidence="5" id="KW-0511">Multifunctional enzyme</keyword>
<dbReference type="SUPFAM" id="SSF47336">
    <property type="entry name" value="ACP-like"/>
    <property type="match status" value="1"/>
</dbReference>
<dbReference type="InterPro" id="IPR036291">
    <property type="entry name" value="NAD(P)-bd_dom_sf"/>
</dbReference>
<keyword evidence="4" id="KW-0560">Oxidoreductase</keyword>
<dbReference type="InterPro" id="IPR011032">
    <property type="entry name" value="GroES-like_sf"/>
</dbReference>
<dbReference type="InterPro" id="IPR020807">
    <property type="entry name" value="PKS_DH"/>
</dbReference>
<dbReference type="InterPro" id="IPR036736">
    <property type="entry name" value="ACP-like_sf"/>
</dbReference>
<dbReference type="EMBL" id="MU854398">
    <property type="protein sequence ID" value="KAK4039536.1"/>
    <property type="molecule type" value="Genomic_DNA"/>
</dbReference>
<dbReference type="SMART" id="SM00823">
    <property type="entry name" value="PKS_PP"/>
    <property type="match status" value="1"/>
</dbReference>
<feature type="domain" description="Carrier" evidence="8">
    <location>
        <begin position="2137"/>
        <end position="2214"/>
    </location>
</feature>
<keyword evidence="1" id="KW-0596">Phosphopantetheine</keyword>
<organism evidence="11 12">
    <name type="scientific">Parachaetomium inaequale</name>
    <dbReference type="NCBI Taxonomy" id="2588326"/>
    <lineage>
        <taxon>Eukaryota</taxon>
        <taxon>Fungi</taxon>
        <taxon>Dikarya</taxon>
        <taxon>Ascomycota</taxon>
        <taxon>Pezizomycotina</taxon>
        <taxon>Sordariomycetes</taxon>
        <taxon>Sordariomycetidae</taxon>
        <taxon>Sordariales</taxon>
        <taxon>Chaetomiaceae</taxon>
        <taxon>Parachaetomium</taxon>
    </lineage>
</organism>
<dbReference type="InterPro" id="IPR014043">
    <property type="entry name" value="Acyl_transferase_dom"/>
</dbReference>
<dbReference type="InterPro" id="IPR042104">
    <property type="entry name" value="PKS_dehydratase_sf"/>
</dbReference>
<dbReference type="InterPro" id="IPR016039">
    <property type="entry name" value="Thiolase-like"/>
</dbReference>
<dbReference type="Pfam" id="PF21089">
    <property type="entry name" value="PKS_DH_N"/>
    <property type="match status" value="1"/>
</dbReference>
<dbReference type="Pfam" id="PF13602">
    <property type="entry name" value="ADH_zinc_N_2"/>
    <property type="match status" value="1"/>
</dbReference>
<dbReference type="Pfam" id="PF08240">
    <property type="entry name" value="ADH_N"/>
    <property type="match status" value="1"/>
</dbReference>
<dbReference type="GO" id="GO:0004312">
    <property type="term" value="F:fatty acid synthase activity"/>
    <property type="evidence" value="ECO:0007669"/>
    <property type="project" value="TreeGrafter"/>
</dbReference>
<dbReference type="Pfam" id="PF23114">
    <property type="entry name" value="NAD-bd_HRPKS_sdrA"/>
    <property type="match status" value="1"/>
</dbReference>
<evidence type="ECO:0000256" key="5">
    <source>
        <dbReference type="ARBA" id="ARBA00023268"/>
    </source>
</evidence>
<dbReference type="PROSITE" id="PS50075">
    <property type="entry name" value="CARRIER"/>
    <property type="match status" value="1"/>
</dbReference>
<protein>
    <recommendedName>
        <fullName evidence="13">Polyketide synthase</fullName>
    </recommendedName>
</protein>
<evidence type="ECO:0000256" key="7">
    <source>
        <dbReference type="SAM" id="MobiDB-lite"/>
    </source>
</evidence>
<feature type="compositionally biased region" description="Polar residues" evidence="7">
    <location>
        <begin position="8"/>
        <end position="20"/>
    </location>
</feature>
<dbReference type="Gene3D" id="3.10.129.110">
    <property type="entry name" value="Polyketide synthase dehydratase"/>
    <property type="match status" value="1"/>
</dbReference>
<dbReference type="InterPro" id="IPR050091">
    <property type="entry name" value="PKS_NRPS_Biosynth_Enz"/>
</dbReference>
<dbReference type="Gene3D" id="3.40.47.10">
    <property type="match status" value="2"/>
</dbReference>